<gene>
    <name evidence="1" type="ORF">C9994_08565</name>
</gene>
<evidence type="ECO:0000313" key="2">
    <source>
        <dbReference type="Proteomes" id="UP000240608"/>
    </source>
</evidence>
<protein>
    <recommendedName>
        <fullName evidence="3">Tetratricopeptide repeat-like domain-containing protein</fullName>
    </recommendedName>
</protein>
<dbReference type="SUPFAM" id="SSF48452">
    <property type="entry name" value="TPR-like"/>
    <property type="match status" value="3"/>
</dbReference>
<dbReference type="Pfam" id="PF13174">
    <property type="entry name" value="TPR_6"/>
    <property type="match status" value="1"/>
</dbReference>
<dbReference type="AlphaFoldDB" id="A0A2T4DQT7"/>
<accession>A0A2T4DQT7</accession>
<sequence length="621" mass="72403">MWIVWIKKEERNFKPMLRYISFLIFVIAIANSTIVVAQADKDVALANEYYQQGELDKALTLYEKLAKKPQNVFYIHNSYLELLEIKQLNKQAEKYLKQVVADFSTNIRFDVDIIDFYLKNNDTIMAQKYYEQLENKVTDQLGLLQSAAQYMHNKQHDEYTEKLYLAAREKMRDPTAFSIQLANLYRYTNQKDKMIREFMVYAQERPTNIRYVKNMLQLSLTEEEDLQSFINFLMENIQKNADQDLYGDLLIWANLQVKNFYGAFIQARAIDKRAGLQGENSLEIGQIAYENEAYDIAEKVFQFISDTYPDSRNYIFAKQMLIQSKEKIIKESLPVDTAAIRSLVKAYDQLIDQMGLSLRTLEPYRQKALLHAFYLQEPEKAATILQEIINFNNADPSLIAQAKLDLGDIYIILEQPWESVLLYYQVEKANKNSQLGEDAKLRNAKLSFFKGEFELAQEHLDILKNATRKEIANDAMDLSILIKNNTILDSTQKALRAYASVDLLLYQNKRDEAVQKLNEMLIEFSEHPIKDDALKLLAKIKTEQGKYQEAIDNLDEIVNEMPYDILTDDALFEMATIYEQYLKDEAKAKALYQQLLTDFPGSIYVAEARKRFRSLRGDFVN</sequence>
<dbReference type="Pfam" id="PF13432">
    <property type="entry name" value="TPR_16"/>
    <property type="match status" value="1"/>
</dbReference>
<name>A0A2T4DQT7_9BACT</name>
<proteinExistence type="predicted"/>
<dbReference type="SMART" id="SM00028">
    <property type="entry name" value="TPR"/>
    <property type="match status" value="3"/>
</dbReference>
<evidence type="ECO:0008006" key="3">
    <source>
        <dbReference type="Google" id="ProtNLM"/>
    </source>
</evidence>
<dbReference type="Proteomes" id="UP000240608">
    <property type="component" value="Unassembled WGS sequence"/>
</dbReference>
<comment type="caution">
    <text evidence="1">The sequence shown here is derived from an EMBL/GenBank/DDBJ whole genome shotgun (WGS) entry which is preliminary data.</text>
</comment>
<dbReference type="Gene3D" id="1.25.40.10">
    <property type="entry name" value="Tetratricopeptide repeat domain"/>
    <property type="match status" value="3"/>
</dbReference>
<reference evidence="1 2" key="1">
    <citation type="submission" date="2018-03" db="EMBL/GenBank/DDBJ databases">
        <title>Cross-interface Injection: A General Nanoliter Liquid Handling Method Applied to Single Cells Genome Amplification Automated Nanoliter Liquid Handling Applied to Single Cell Multiple Displacement Amplification.</title>
        <authorList>
            <person name="Yun J."/>
            <person name="Xu P."/>
            <person name="Xu J."/>
            <person name="Dai X."/>
            <person name="Wang Y."/>
            <person name="Zheng X."/>
            <person name="Cao C."/>
            <person name="Yi Q."/>
            <person name="Zhu Y."/>
            <person name="Wang L."/>
            <person name="Dong Z."/>
            <person name="Huang Y."/>
            <person name="Huang L."/>
            <person name="Du W."/>
        </authorList>
    </citation>
    <scope>NUCLEOTIDE SEQUENCE [LARGE SCALE GENOMIC DNA]</scope>
    <source>
        <strain evidence="1 2">Z-D1-2</strain>
    </source>
</reference>
<dbReference type="InterPro" id="IPR019734">
    <property type="entry name" value="TPR_rpt"/>
</dbReference>
<dbReference type="EMBL" id="PYVU01000063">
    <property type="protein sequence ID" value="PTB96181.1"/>
    <property type="molecule type" value="Genomic_DNA"/>
</dbReference>
<organism evidence="1 2">
    <name type="scientific">Marivirga lumbricoides</name>
    <dbReference type="NCBI Taxonomy" id="1046115"/>
    <lineage>
        <taxon>Bacteria</taxon>
        <taxon>Pseudomonadati</taxon>
        <taxon>Bacteroidota</taxon>
        <taxon>Cytophagia</taxon>
        <taxon>Cytophagales</taxon>
        <taxon>Marivirgaceae</taxon>
        <taxon>Marivirga</taxon>
    </lineage>
</organism>
<evidence type="ECO:0000313" key="1">
    <source>
        <dbReference type="EMBL" id="PTB96181.1"/>
    </source>
</evidence>
<dbReference type="InterPro" id="IPR011990">
    <property type="entry name" value="TPR-like_helical_dom_sf"/>
</dbReference>